<comment type="caution">
    <text evidence="4">The sequence shown here is derived from an EMBL/GenBank/DDBJ whole genome shotgun (WGS) entry which is preliminary data.</text>
</comment>
<dbReference type="InterPro" id="IPR001507">
    <property type="entry name" value="ZP_dom"/>
</dbReference>
<evidence type="ECO:0000313" key="5">
    <source>
        <dbReference type="Proteomes" id="UP001239994"/>
    </source>
</evidence>
<feature type="non-terminal residue" evidence="4">
    <location>
        <position position="408"/>
    </location>
</feature>
<proteinExistence type="predicted"/>
<dbReference type="InterPro" id="IPR055355">
    <property type="entry name" value="ZP-C"/>
</dbReference>
<keyword evidence="5" id="KW-1185">Reference proteome</keyword>
<dbReference type="GO" id="GO:0007339">
    <property type="term" value="P:binding of sperm to zona pellucida"/>
    <property type="evidence" value="ECO:0007669"/>
    <property type="project" value="TreeGrafter"/>
</dbReference>
<gene>
    <name evidence="4" type="ORF">P4O66_021340</name>
</gene>
<accession>A0AAD9E0Q8</accession>
<dbReference type="Pfam" id="PF00100">
    <property type="entry name" value="Zona_pellucida"/>
    <property type="match status" value="1"/>
</dbReference>
<dbReference type="AlphaFoldDB" id="A0AAD9E0Q8"/>
<feature type="signal peptide" evidence="2">
    <location>
        <begin position="1"/>
        <end position="21"/>
    </location>
</feature>
<evidence type="ECO:0000313" key="4">
    <source>
        <dbReference type="EMBL" id="KAK1802800.1"/>
    </source>
</evidence>
<feature type="chain" id="PRO_5042123600" description="ZP domain-containing protein" evidence="2">
    <location>
        <begin position="22"/>
        <end position="408"/>
    </location>
</feature>
<dbReference type="Proteomes" id="UP001239994">
    <property type="component" value="Unassembled WGS sequence"/>
</dbReference>
<evidence type="ECO:0000256" key="1">
    <source>
        <dbReference type="ARBA" id="ARBA00023157"/>
    </source>
</evidence>
<evidence type="ECO:0000259" key="3">
    <source>
        <dbReference type="PROSITE" id="PS51034"/>
    </source>
</evidence>
<dbReference type="GO" id="GO:2000344">
    <property type="term" value="P:positive regulation of acrosome reaction"/>
    <property type="evidence" value="ECO:0007669"/>
    <property type="project" value="TreeGrafter"/>
</dbReference>
<keyword evidence="1" id="KW-1015">Disulfide bond</keyword>
<dbReference type="GO" id="GO:0035803">
    <property type="term" value="P:egg coat formation"/>
    <property type="evidence" value="ECO:0007669"/>
    <property type="project" value="TreeGrafter"/>
</dbReference>
<dbReference type="Gene3D" id="2.60.40.3210">
    <property type="entry name" value="Zona pellucida, ZP-N domain"/>
    <property type="match status" value="1"/>
</dbReference>
<dbReference type="Gene3D" id="2.60.40.4100">
    <property type="entry name" value="Zona pellucida, ZP-C domain"/>
    <property type="match status" value="1"/>
</dbReference>
<protein>
    <recommendedName>
        <fullName evidence="3">ZP domain-containing protein</fullName>
    </recommendedName>
</protein>
<dbReference type="FunFam" id="2.60.40.4100:FF:000002">
    <property type="entry name" value="Zona pellucida sperm-binding protein 3"/>
    <property type="match status" value="1"/>
</dbReference>
<sequence>MYKIFLKAALILMVLTYKVDTYPLKNDGAKCDKDWSSLDKSLFGKDATLMLEQDSPTPMVPLALRLPQFQKILASEVHKDLFKPERNSRPLPDVLKSILLPPALVKVKPPKTSVPKTIEVLCHIDRIYVRVLKSMFTNQDAWKYLKVGTCPVNQVTAKHYFFLYHVNSCNVKREVVNFHFPLAYILQENADRVTYSNTLHYEPVVSGPVVWELPFSVPLECHYNKHHRAYQVGFRPEVTVGTMFWSLRAGFSLTSVDATWMSHAHGQSYVIGQPMFFEARAPRHEEGKRLYLDKCFITTSSDPESTPQYVVLDNYGCTLASEGAQMKFYATSEKSTVRFSLKAFMFKDMISQSKKMMFIHCEMSVAPEMPTATTKACTYDLNNKRWSELYGNDSVCSCCDTSCSMPEP</sequence>
<dbReference type="PANTHER" id="PTHR11576">
    <property type="entry name" value="ZONA PELLUCIDA SPERM-BINDING PROTEIN 3"/>
    <property type="match status" value="1"/>
</dbReference>
<dbReference type="PROSITE" id="PS51034">
    <property type="entry name" value="ZP_2"/>
    <property type="match status" value="1"/>
</dbReference>
<feature type="domain" description="ZP" evidence="3">
    <location>
        <begin position="121"/>
        <end position="384"/>
    </location>
</feature>
<dbReference type="GO" id="GO:0031012">
    <property type="term" value="C:extracellular matrix"/>
    <property type="evidence" value="ECO:0007669"/>
    <property type="project" value="TreeGrafter"/>
</dbReference>
<dbReference type="InterPro" id="IPR042235">
    <property type="entry name" value="ZP-C_dom"/>
</dbReference>
<dbReference type="InterPro" id="IPR055356">
    <property type="entry name" value="ZP-N"/>
</dbReference>
<name>A0AAD9E0Q8_9TELE</name>
<dbReference type="SMART" id="SM00241">
    <property type="entry name" value="ZP"/>
    <property type="match status" value="1"/>
</dbReference>
<reference evidence="4" key="1">
    <citation type="submission" date="2023-03" db="EMBL/GenBank/DDBJ databases">
        <title>Electrophorus voltai genome.</title>
        <authorList>
            <person name="Bian C."/>
        </authorList>
    </citation>
    <scope>NUCLEOTIDE SEQUENCE</scope>
    <source>
        <strain evidence="4">CB-2022</strain>
        <tissue evidence="4">Muscle</tissue>
    </source>
</reference>
<organism evidence="4 5">
    <name type="scientific">Electrophorus voltai</name>
    <dbReference type="NCBI Taxonomy" id="2609070"/>
    <lineage>
        <taxon>Eukaryota</taxon>
        <taxon>Metazoa</taxon>
        <taxon>Chordata</taxon>
        <taxon>Craniata</taxon>
        <taxon>Vertebrata</taxon>
        <taxon>Euteleostomi</taxon>
        <taxon>Actinopterygii</taxon>
        <taxon>Neopterygii</taxon>
        <taxon>Teleostei</taxon>
        <taxon>Ostariophysi</taxon>
        <taxon>Gymnotiformes</taxon>
        <taxon>Gymnotoidei</taxon>
        <taxon>Gymnotidae</taxon>
        <taxon>Electrophorus</taxon>
    </lineage>
</organism>
<dbReference type="PANTHER" id="PTHR11576:SF26">
    <property type="entry name" value="ZONA PELLUCIDA GLYCOPROTEIN 3D TANDEM DUPLICATE 2"/>
    <property type="match status" value="1"/>
</dbReference>
<keyword evidence="2" id="KW-0732">Signal</keyword>
<evidence type="ECO:0000256" key="2">
    <source>
        <dbReference type="SAM" id="SignalP"/>
    </source>
</evidence>
<dbReference type="EMBL" id="JAROKS010000006">
    <property type="protein sequence ID" value="KAK1802800.1"/>
    <property type="molecule type" value="Genomic_DNA"/>
</dbReference>
<dbReference type="GO" id="GO:0032190">
    <property type="term" value="F:acrosin binding"/>
    <property type="evidence" value="ECO:0007669"/>
    <property type="project" value="TreeGrafter"/>
</dbReference>
<dbReference type="Pfam" id="PF23344">
    <property type="entry name" value="ZP-N"/>
    <property type="match status" value="1"/>
</dbReference>